<comment type="caution">
    <text evidence="2">The sequence shown here is derived from an EMBL/GenBank/DDBJ whole genome shotgun (WGS) entry which is preliminary data.</text>
</comment>
<protein>
    <submittedName>
        <fullName evidence="2">Uncharacterized protein</fullName>
    </submittedName>
</protein>
<evidence type="ECO:0000313" key="3">
    <source>
        <dbReference type="Proteomes" id="UP000188268"/>
    </source>
</evidence>
<feature type="compositionally biased region" description="Pro residues" evidence="1">
    <location>
        <begin position="13"/>
        <end position="25"/>
    </location>
</feature>
<dbReference type="Proteomes" id="UP000188268">
    <property type="component" value="Unassembled WGS sequence"/>
</dbReference>
<dbReference type="Gramene" id="OMO67176">
    <property type="protein sequence ID" value="OMO67176"/>
    <property type="gene ID" value="CCACVL1_20735"/>
</dbReference>
<accession>A0A1R3HA97</accession>
<reference evidence="2 3" key="1">
    <citation type="submission" date="2013-09" db="EMBL/GenBank/DDBJ databases">
        <title>Corchorus capsularis genome sequencing.</title>
        <authorList>
            <person name="Alam M."/>
            <person name="Haque M.S."/>
            <person name="Islam M.S."/>
            <person name="Emdad E.M."/>
            <person name="Islam M.M."/>
            <person name="Ahmed B."/>
            <person name="Halim A."/>
            <person name="Hossen Q.M.M."/>
            <person name="Hossain M.Z."/>
            <person name="Ahmed R."/>
            <person name="Khan M.M."/>
            <person name="Islam R."/>
            <person name="Rashid M.M."/>
            <person name="Khan S.A."/>
            <person name="Rahman M.S."/>
            <person name="Alam M."/>
        </authorList>
    </citation>
    <scope>NUCLEOTIDE SEQUENCE [LARGE SCALE GENOMIC DNA]</scope>
    <source>
        <strain evidence="3">cv. CVL-1</strain>
        <tissue evidence="2">Whole seedling</tissue>
    </source>
</reference>
<proteinExistence type="predicted"/>
<dbReference type="OMA" id="ANHVNAN"/>
<feature type="region of interest" description="Disordered" evidence="1">
    <location>
        <begin position="1"/>
        <end position="27"/>
    </location>
</feature>
<dbReference type="PANTHER" id="PTHR32378">
    <property type="entry name" value="GUANINE NUCLEOTIDE-BINDING PROTEIN SUBUNIT GAMMA 3"/>
    <property type="match status" value="1"/>
</dbReference>
<dbReference type="EMBL" id="AWWV01012444">
    <property type="protein sequence ID" value="OMO67176.1"/>
    <property type="molecule type" value="Genomic_DNA"/>
</dbReference>
<dbReference type="InterPro" id="IPR055305">
    <property type="entry name" value="GG3-like"/>
</dbReference>
<sequence length="272" mass="27962">MAAKSGGGSSVPSLPPPCPKSPPEYPDLYGKRREAAKVQMLEREISFLEASNGLREAAKKAGRIESHVAFGSGFVECPVLTCHGSAVAVIPAALATLNARGAVTVVFLTAIHATAAPVTAAHALANHVNANPATATHASALHATAAHLTAVHVNALHVIAVHVNALHVAAVHAVHVNVLHATAVHVNALHVTALHVNALHVTALHVLAAAKYLNGGAALVLNQIAVRKSHAAGTVAAFSHFLRAQIAVVADGNALVLNVQRWTNNLTNHGCK</sequence>
<organism evidence="2 3">
    <name type="scientific">Corchorus capsularis</name>
    <name type="common">Jute</name>
    <dbReference type="NCBI Taxonomy" id="210143"/>
    <lineage>
        <taxon>Eukaryota</taxon>
        <taxon>Viridiplantae</taxon>
        <taxon>Streptophyta</taxon>
        <taxon>Embryophyta</taxon>
        <taxon>Tracheophyta</taxon>
        <taxon>Spermatophyta</taxon>
        <taxon>Magnoliopsida</taxon>
        <taxon>eudicotyledons</taxon>
        <taxon>Gunneridae</taxon>
        <taxon>Pentapetalae</taxon>
        <taxon>rosids</taxon>
        <taxon>malvids</taxon>
        <taxon>Malvales</taxon>
        <taxon>Malvaceae</taxon>
        <taxon>Grewioideae</taxon>
        <taxon>Apeibeae</taxon>
        <taxon>Corchorus</taxon>
    </lineage>
</organism>
<evidence type="ECO:0000313" key="2">
    <source>
        <dbReference type="EMBL" id="OMO67176.1"/>
    </source>
</evidence>
<evidence type="ECO:0000256" key="1">
    <source>
        <dbReference type="SAM" id="MobiDB-lite"/>
    </source>
</evidence>
<gene>
    <name evidence="2" type="ORF">CCACVL1_20735</name>
</gene>
<dbReference type="PANTHER" id="PTHR32378:SF10">
    <property type="entry name" value="GUANINE NUCLEOTIDE-BINDING PROTEIN SUBUNIT GAMMA 3"/>
    <property type="match status" value="1"/>
</dbReference>
<dbReference type="STRING" id="210143.A0A1R3HA97"/>
<dbReference type="AlphaFoldDB" id="A0A1R3HA97"/>
<keyword evidence="3" id="KW-1185">Reference proteome</keyword>
<name>A0A1R3HA97_COCAP</name>
<dbReference type="OrthoDB" id="1936517at2759"/>